<dbReference type="InterPro" id="IPR015797">
    <property type="entry name" value="NUDIX_hydrolase-like_dom_sf"/>
</dbReference>
<dbReference type="PANTHER" id="PTHR43758">
    <property type="entry name" value="7,8-DIHYDRO-8-OXOGUANINE TRIPHOSPHATASE"/>
    <property type="match status" value="1"/>
</dbReference>
<dbReference type="GO" id="GO:0046872">
    <property type="term" value="F:metal ion binding"/>
    <property type="evidence" value="ECO:0007669"/>
    <property type="project" value="UniProtKB-KW"/>
</dbReference>
<keyword evidence="3" id="KW-0479">Metal-binding</keyword>
<dbReference type="PROSITE" id="PS51462">
    <property type="entry name" value="NUDIX"/>
    <property type="match status" value="1"/>
</dbReference>
<evidence type="ECO:0000259" key="7">
    <source>
        <dbReference type="PROSITE" id="PS51462"/>
    </source>
</evidence>
<organism evidence="8 9">
    <name type="scientific">Deinococcus puniceus</name>
    <dbReference type="NCBI Taxonomy" id="1182568"/>
    <lineage>
        <taxon>Bacteria</taxon>
        <taxon>Thermotogati</taxon>
        <taxon>Deinococcota</taxon>
        <taxon>Deinococci</taxon>
        <taxon>Deinococcales</taxon>
        <taxon>Deinococcaceae</taxon>
        <taxon>Deinococcus</taxon>
    </lineage>
</organism>
<dbReference type="AlphaFoldDB" id="A0A172TBI3"/>
<dbReference type="SUPFAM" id="SSF55811">
    <property type="entry name" value="Nudix"/>
    <property type="match status" value="1"/>
</dbReference>
<dbReference type="EMBL" id="CP011387">
    <property type="protein sequence ID" value="ANE44399.1"/>
    <property type="molecule type" value="Genomic_DNA"/>
</dbReference>
<dbReference type="PROSITE" id="PS00893">
    <property type="entry name" value="NUDIX_BOX"/>
    <property type="match status" value="1"/>
</dbReference>
<dbReference type="Proteomes" id="UP000077363">
    <property type="component" value="Chromosome"/>
</dbReference>
<evidence type="ECO:0000256" key="4">
    <source>
        <dbReference type="ARBA" id="ARBA00022801"/>
    </source>
</evidence>
<gene>
    <name evidence="8" type="ORF">SU48_12225</name>
</gene>
<dbReference type="GO" id="GO:0016818">
    <property type="term" value="F:hydrolase activity, acting on acid anhydrides, in phosphorus-containing anhydrides"/>
    <property type="evidence" value="ECO:0007669"/>
    <property type="project" value="TreeGrafter"/>
</dbReference>
<evidence type="ECO:0000256" key="5">
    <source>
        <dbReference type="ARBA" id="ARBA00022842"/>
    </source>
</evidence>
<evidence type="ECO:0000256" key="6">
    <source>
        <dbReference type="RuleBase" id="RU003476"/>
    </source>
</evidence>
<keyword evidence="4 6" id="KW-0378">Hydrolase</keyword>
<dbReference type="InterPro" id="IPR000086">
    <property type="entry name" value="NUDIX_hydrolase_dom"/>
</dbReference>
<dbReference type="STRING" id="1182568.SU48_12225"/>
<evidence type="ECO:0000256" key="2">
    <source>
        <dbReference type="ARBA" id="ARBA00005582"/>
    </source>
</evidence>
<evidence type="ECO:0000313" key="8">
    <source>
        <dbReference type="EMBL" id="ANE44399.1"/>
    </source>
</evidence>
<sequence>MVTFYNSEGQSSEAQARADAQALGLREKVLCFVHDGQKLLVFDHADVPDAGVQVPAGGVEAGETPAEAAVRELREESGLTLSNPHFLAAYRWEAQTPERFTRQVCYAFAFTAPDDLPHSWIQHADGHRFAFRWADLNRPELDWEMDAALPHLYSFLTKTNRPNRSLAHD</sequence>
<accession>A0A172TBI3</accession>
<evidence type="ECO:0000313" key="9">
    <source>
        <dbReference type="Proteomes" id="UP000077363"/>
    </source>
</evidence>
<dbReference type="KEGG" id="dpu:SU48_12225"/>
<feature type="domain" description="Nudix hydrolase" evidence="7">
    <location>
        <begin position="24"/>
        <end position="158"/>
    </location>
</feature>
<dbReference type="Pfam" id="PF00293">
    <property type="entry name" value="NUDIX"/>
    <property type="match status" value="1"/>
</dbReference>
<dbReference type="Gene3D" id="3.90.79.10">
    <property type="entry name" value="Nucleoside Triphosphate Pyrophosphohydrolase"/>
    <property type="match status" value="1"/>
</dbReference>
<evidence type="ECO:0000256" key="3">
    <source>
        <dbReference type="ARBA" id="ARBA00022723"/>
    </source>
</evidence>
<dbReference type="OrthoDB" id="9804442at2"/>
<dbReference type="RefSeq" id="WP_064015479.1">
    <property type="nucleotide sequence ID" value="NZ_CP011387.1"/>
</dbReference>
<dbReference type="PANTHER" id="PTHR43758:SF8">
    <property type="entry name" value="8-OXO-DGTP DIPHOSPHATASE YTKD-RELATED"/>
    <property type="match status" value="1"/>
</dbReference>
<dbReference type="PATRIC" id="fig|1182568.3.peg.2526"/>
<dbReference type="InterPro" id="IPR020084">
    <property type="entry name" value="NUDIX_hydrolase_CS"/>
</dbReference>
<keyword evidence="5" id="KW-0460">Magnesium</keyword>
<dbReference type="InterPro" id="IPR020476">
    <property type="entry name" value="Nudix_hydrolase"/>
</dbReference>
<protein>
    <submittedName>
        <fullName evidence="8">NUDIX hydrolase</fullName>
    </submittedName>
</protein>
<dbReference type="PRINTS" id="PR00502">
    <property type="entry name" value="NUDIXFAMILY"/>
</dbReference>
<comment type="similarity">
    <text evidence="2 6">Belongs to the Nudix hydrolase family.</text>
</comment>
<reference evidence="8 9" key="1">
    <citation type="submission" date="2015-01" db="EMBL/GenBank/DDBJ databases">
        <title>Deinococcus puniceus/DY1/ whole genome sequencing.</title>
        <authorList>
            <person name="Kim M.K."/>
            <person name="Srinivasan S."/>
            <person name="Lee J.-J."/>
        </authorList>
    </citation>
    <scope>NUCLEOTIDE SEQUENCE [LARGE SCALE GENOMIC DNA]</scope>
    <source>
        <strain evidence="8 9">DY1</strain>
    </source>
</reference>
<dbReference type="GO" id="GO:0005737">
    <property type="term" value="C:cytoplasm"/>
    <property type="evidence" value="ECO:0007669"/>
    <property type="project" value="TreeGrafter"/>
</dbReference>
<keyword evidence="9" id="KW-1185">Reference proteome</keyword>
<dbReference type="CDD" id="cd04663">
    <property type="entry name" value="NUDIX_Hydrolase"/>
    <property type="match status" value="1"/>
</dbReference>
<evidence type="ECO:0000256" key="1">
    <source>
        <dbReference type="ARBA" id="ARBA00001946"/>
    </source>
</evidence>
<proteinExistence type="inferred from homology"/>
<name>A0A172TBI3_9DEIO</name>
<comment type="cofactor">
    <cofactor evidence="1">
        <name>Mg(2+)</name>
        <dbReference type="ChEBI" id="CHEBI:18420"/>
    </cofactor>
</comment>